<evidence type="ECO:0000313" key="2">
    <source>
        <dbReference type="Proteomes" id="UP000641741"/>
    </source>
</evidence>
<name>A0ABR7GME3_9FIRM</name>
<reference evidence="1 2" key="1">
    <citation type="submission" date="2020-08" db="EMBL/GenBank/DDBJ databases">
        <title>Genome public.</title>
        <authorList>
            <person name="Liu C."/>
            <person name="Sun Q."/>
        </authorList>
    </citation>
    <scope>NUCLEOTIDE SEQUENCE [LARGE SCALE GENOMIC DNA]</scope>
    <source>
        <strain evidence="1 2">M2</strain>
    </source>
</reference>
<protein>
    <submittedName>
        <fullName evidence="1">DUF2313 domain-containing protein</fullName>
    </submittedName>
</protein>
<evidence type="ECO:0000313" key="1">
    <source>
        <dbReference type="EMBL" id="MBC5695446.1"/>
    </source>
</evidence>
<accession>A0ABR7GME3</accession>
<keyword evidence="2" id="KW-1185">Reference proteome</keyword>
<dbReference type="Pfam" id="PF10076">
    <property type="entry name" value="Phage_Mu_Gp48"/>
    <property type="match status" value="1"/>
</dbReference>
<comment type="caution">
    <text evidence="1">The sequence shown here is derived from an EMBL/GenBank/DDBJ whole genome shotgun (WGS) entry which is preliminary data.</text>
</comment>
<dbReference type="Proteomes" id="UP000641741">
    <property type="component" value="Unassembled WGS sequence"/>
</dbReference>
<gene>
    <name evidence="1" type="ORF">H8S02_05725</name>
</gene>
<sequence>MAEFDNMLRSLPVAYRTDKWVRDLLTAIQSLDDTQREQMLDITQQLFPGSMTWALAIEERDAGLASTGTLEERRTALIARWRGSGKCDVDLIQRVCDSWKNGEISVGFAKGVIVLTFVGAYGVPEAAELAALQDAVDRVIPCHLAVSYLYRYLLVREVDGMTLDELQGHTMHDFAF</sequence>
<dbReference type="InterPro" id="IPR018755">
    <property type="entry name" value="Phage_Mu_Gp48"/>
</dbReference>
<organism evidence="1 2">
    <name type="scientific">Agathobaculum hominis</name>
    <dbReference type="NCBI Taxonomy" id="2763014"/>
    <lineage>
        <taxon>Bacteria</taxon>
        <taxon>Bacillati</taxon>
        <taxon>Bacillota</taxon>
        <taxon>Clostridia</taxon>
        <taxon>Eubacteriales</taxon>
        <taxon>Butyricicoccaceae</taxon>
        <taxon>Agathobaculum</taxon>
    </lineage>
</organism>
<proteinExistence type="predicted"/>
<dbReference type="RefSeq" id="WP_186969705.1">
    <property type="nucleotide sequence ID" value="NZ_JACOPK010000004.1"/>
</dbReference>
<dbReference type="EMBL" id="JACOPK010000004">
    <property type="protein sequence ID" value="MBC5695446.1"/>
    <property type="molecule type" value="Genomic_DNA"/>
</dbReference>